<feature type="domain" description="Cytochrome c" evidence="8">
    <location>
        <begin position="24"/>
        <end position="127"/>
    </location>
</feature>
<evidence type="ECO:0000256" key="7">
    <source>
        <dbReference type="SAM" id="SignalP"/>
    </source>
</evidence>
<dbReference type="PRINTS" id="PR00604">
    <property type="entry name" value="CYTCHRMECIAB"/>
</dbReference>
<feature type="signal peptide" evidence="7">
    <location>
        <begin position="1"/>
        <end position="22"/>
    </location>
</feature>
<name>A0ABU0I9G7_9HYPH</name>
<dbReference type="Pfam" id="PF00034">
    <property type="entry name" value="Cytochrom_C"/>
    <property type="match status" value="1"/>
</dbReference>
<dbReference type="InterPro" id="IPR009056">
    <property type="entry name" value="Cyt_c-like_dom"/>
</dbReference>
<evidence type="ECO:0000313" key="10">
    <source>
        <dbReference type="Proteomes" id="UP001235269"/>
    </source>
</evidence>
<accession>A0ABU0I9G7</accession>
<reference evidence="9 10" key="1">
    <citation type="submission" date="2023-07" db="EMBL/GenBank/DDBJ databases">
        <title>Genomic Encyclopedia of Type Strains, Phase IV (KMG-IV): sequencing the most valuable type-strain genomes for metagenomic binning, comparative biology and taxonomic classification.</title>
        <authorList>
            <person name="Goeker M."/>
        </authorList>
    </citation>
    <scope>NUCLEOTIDE SEQUENCE [LARGE SCALE GENOMIC DNA]</scope>
    <source>
        <strain evidence="9 10">DSM 100301</strain>
    </source>
</reference>
<keyword evidence="7" id="KW-0732">Signal</keyword>
<organism evidence="9 10">
    <name type="scientific">Rhizobium paknamense</name>
    <dbReference type="NCBI Taxonomy" id="1206817"/>
    <lineage>
        <taxon>Bacteria</taxon>
        <taxon>Pseudomonadati</taxon>
        <taxon>Pseudomonadota</taxon>
        <taxon>Alphaproteobacteria</taxon>
        <taxon>Hyphomicrobiales</taxon>
        <taxon>Rhizobiaceae</taxon>
        <taxon>Rhizobium/Agrobacterium group</taxon>
        <taxon>Rhizobium</taxon>
    </lineage>
</organism>
<dbReference type="InterPro" id="IPR002327">
    <property type="entry name" value="Cyt_c_1A/1B"/>
</dbReference>
<keyword evidence="3 6" id="KW-0479">Metal-binding</keyword>
<protein>
    <submittedName>
        <fullName evidence="9">Cytochrome c</fullName>
    </submittedName>
</protein>
<keyword evidence="4" id="KW-0249">Electron transport</keyword>
<dbReference type="RefSeq" id="WP_307157085.1">
    <property type="nucleotide sequence ID" value="NZ_JAUSWH010000003.1"/>
</dbReference>
<evidence type="ECO:0000256" key="2">
    <source>
        <dbReference type="ARBA" id="ARBA00022617"/>
    </source>
</evidence>
<evidence type="ECO:0000256" key="4">
    <source>
        <dbReference type="ARBA" id="ARBA00022982"/>
    </source>
</evidence>
<sequence>MKLLLVPLIALPTLMAPSLALADGDAAKGEIVFRKCAACHNIDQPENKIGPHLTGILGRKVASVSDYTNYSEALKQAGTDGAVWDETSIAAWVTDPKKLHPGNRMSFTGLKKPEDVADLIAYLKSKQGQ</sequence>
<dbReference type="PROSITE" id="PS51007">
    <property type="entry name" value="CYTC"/>
    <property type="match status" value="1"/>
</dbReference>
<keyword evidence="2 6" id="KW-0349">Heme</keyword>
<evidence type="ECO:0000256" key="3">
    <source>
        <dbReference type="ARBA" id="ARBA00022723"/>
    </source>
</evidence>
<proteinExistence type="predicted"/>
<keyword evidence="1" id="KW-0813">Transport</keyword>
<evidence type="ECO:0000259" key="8">
    <source>
        <dbReference type="PROSITE" id="PS51007"/>
    </source>
</evidence>
<gene>
    <name evidence="9" type="ORF">QO005_001200</name>
</gene>
<keyword evidence="5 6" id="KW-0408">Iron</keyword>
<dbReference type="EMBL" id="JAUSWH010000003">
    <property type="protein sequence ID" value="MDQ0454870.1"/>
    <property type="molecule type" value="Genomic_DNA"/>
</dbReference>
<evidence type="ECO:0000256" key="1">
    <source>
        <dbReference type="ARBA" id="ARBA00022448"/>
    </source>
</evidence>
<comment type="caution">
    <text evidence="9">The sequence shown here is derived from an EMBL/GenBank/DDBJ whole genome shotgun (WGS) entry which is preliminary data.</text>
</comment>
<dbReference type="InterPro" id="IPR036909">
    <property type="entry name" value="Cyt_c-like_dom_sf"/>
</dbReference>
<dbReference type="Gene3D" id="1.10.760.10">
    <property type="entry name" value="Cytochrome c-like domain"/>
    <property type="match status" value="1"/>
</dbReference>
<feature type="chain" id="PRO_5047139298" evidence="7">
    <location>
        <begin position="23"/>
        <end position="129"/>
    </location>
</feature>
<dbReference type="PANTHER" id="PTHR11961">
    <property type="entry name" value="CYTOCHROME C"/>
    <property type="match status" value="1"/>
</dbReference>
<dbReference type="Proteomes" id="UP001235269">
    <property type="component" value="Unassembled WGS sequence"/>
</dbReference>
<keyword evidence="10" id="KW-1185">Reference proteome</keyword>
<evidence type="ECO:0000256" key="6">
    <source>
        <dbReference type="PROSITE-ProRule" id="PRU00433"/>
    </source>
</evidence>
<evidence type="ECO:0000313" key="9">
    <source>
        <dbReference type="EMBL" id="MDQ0454870.1"/>
    </source>
</evidence>
<evidence type="ECO:0000256" key="5">
    <source>
        <dbReference type="ARBA" id="ARBA00023004"/>
    </source>
</evidence>
<dbReference type="SUPFAM" id="SSF46626">
    <property type="entry name" value="Cytochrome c"/>
    <property type="match status" value="1"/>
</dbReference>